<comment type="caution">
    <text evidence="7">The sequence shown here is derived from an EMBL/GenBank/DDBJ whole genome shotgun (WGS) entry which is preliminary data.</text>
</comment>
<protein>
    <submittedName>
        <fullName evidence="7">DNA-binding protein</fullName>
    </submittedName>
</protein>
<keyword evidence="8" id="KW-1185">Reference proteome</keyword>
<dbReference type="SUPFAM" id="SSF52540">
    <property type="entry name" value="P-loop containing nucleoside triphosphate hydrolases"/>
    <property type="match status" value="1"/>
</dbReference>
<dbReference type="GO" id="GO:0005694">
    <property type="term" value="C:chromosome"/>
    <property type="evidence" value="ECO:0007669"/>
    <property type="project" value="UniProtKB-ARBA"/>
</dbReference>
<dbReference type="OrthoDB" id="9757917at2"/>
<dbReference type="RefSeq" id="WP_053173841.1">
    <property type="nucleotide sequence ID" value="NZ_LFYT02000021.1"/>
</dbReference>
<dbReference type="Gene3D" id="2.40.30.270">
    <property type="match status" value="1"/>
</dbReference>
<organism evidence="7 8">
    <name type="scientific">Limnohabitans planktonicus II-D5</name>
    <dbReference type="NCBI Taxonomy" id="1293045"/>
    <lineage>
        <taxon>Bacteria</taxon>
        <taxon>Pseudomonadati</taxon>
        <taxon>Pseudomonadota</taxon>
        <taxon>Betaproteobacteria</taxon>
        <taxon>Burkholderiales</taxon>
        <taxon>Comamonadaceae</taxon>
        <taxon>Limnohabitans</taxon>
    </lineage>
</organism>
<evidence type="ECO:0000256" key="2">
    <source>
        <dbReference type="ARBA" id="ARBA00022741"/>
    </source>
</evidence>
<dbReference type="AlphaFoldDB" id="A0A2T7UB49"/>
<evidence type="ECO:0000259" key="6">
    <source>
        <dbReference type="SMART" id="SM00382"/>
    </source>
</evidence>
<dbReference type="CDD" id="cd18808">
    <property type="entry name" value="SF1_C_Upf1"/>
    <property type="match status" value="1"/>
</dbReference>
<evidence type="ECO:0000256" key="4">
    <source>
        <dbReference type="ARBA" id="ARBA00022806"/>
    </source>
</evidence>
<dbReference type="STRING" id="1293045.H663_13105"/>
<comment type="similarity">
    <text evidence="1">Belongs to the DNA2/NAM7 helicase family.</text>
</comment>
<evidence type="ECO:0000313" key="7">
    <source>
        <dbReference type="EMBL" id="PVE41935.1"/>
    </source>
</evidence>
<dbReference type="Pfam" id="PF13087">
    <property type="entry name" value="AAA_12"/>
    <property type="match status" value="1"/>
</dbReference>
<evidence type="ECO:0000256" key="5">
    <source>
        <dbReference type="ARBA" id="ARBA00022840"/>
    </source>
</evidence>
<reference evidence="7" key="1">
    <citation type="submission" date="2017-04" db="EMBL/GenBank/DDBJ databases">
        <title>Unexpected and diverse lifestyles within the genus Limnohabitans.</title>
        <authorList>
            <person name="Kasalicky V."/>
            <person name="Mehrshad M."/>
            <person name="Andrei S.-A."/>
            <person name="Salcher M."/>
            <person name="Kratochvilova H."/>
            <person name="Simek K."/>
            <person name="Ghai R."/>
        </authorList>
    </citation>
    <scope>NUCLEOTIDE SEQUENCE [LARGE SCALE GENOMIC DNA]</scope>
    <source>
        <strain evidence="7">II-D5</strain>
    </source>
</reference>
<dbReference type="GO" id="GO:0005524">
    <property type="term" value="F:ATP binding"/>
    <property type="evidence" value="ECO:0007669"/>
    <property type="project" value="UniProtKB-KW"/>
</dbReference>
<evidence type="ECO:0000313" key="8">
    <source>
        <dbReference type="Proteomes" id="UP000037507"/>
    </source>
</evidence>
<name>A0A2T7UB49_9BURK</name>
<dbReference type="Gene3D" id="3.40.50.300">
    <property type="entry name" value="P-loop containing nucleotide triphosphate hydrolases"/>
    <property type="match status" value="2"/>
</dbReference>
<keyword evidence="2" id="KW-0547">Nucleotide-binding</keyword>
<dbReference type="InterPro" id="IPR041679">
    <property type="entry name" value="DNA2/NAM7-like_C"/>
</dbReference>
<keyword evidence="5" id="KW-0067">ATP-binding</keyword>
<keyword evidence="7" id="KW-0238">DNA-binding</keyword>
<evidence type="ECO:0000256" key="3">
    <source>
        <dbReference type="ARBA" id="ARBA00022801"/>
    </source>
</evidence>
<dbReference type="InterPro" id="IPR003593">
    <property type="entry name" value="AAA+_ATPase"/>
</dbReference>
<dbReference type="InterPro" id="IPR047187">
    <property type="entry name" value="SF1_C_Upf1"/>
</dbReference>
<feature type="domain" description="AAA+ ATPase" evidence="6">
    <location>
        <begin position="222"/>
        <end position="647"/>
    </location>
</feature>
<dbReference type="InterPro" id="IPR027417">
    <property type="entry name" value="P-loop_NTPase"/>
</dbReference>
<dbReference type="InterPro" id="IPR050534">
    <property type="entry name" value="Coronavir_polyprotein_1ab"/>
</dbReference>
<dbReference type="Proteomes" id="UP000037507">
    <property type="component" value="Unassembled WGS sequence"/>
</dbReference>
<dbReference type="FunFam" id="3.40.50.300:FF:000326">
    <property type="entry name" value="P-loop containing nucleoside triphosphate hydrolase"/>
    <property type="match status" value="1"/>
</dbReference>
<keyword evidence="4" id="KW-0347">Helicase</keyword>
<dbReference type="Pfam" id="PF13086">
    <property type="entry name" value="AAA_11"/>
    <property type="match status" value="1"/>
</dbReference>
<sequence length="675" mass="75093">MADQDPTPTAPCAAAHDVQHELRHVRALMHLEQQEDQAQFKLKNASASIKERRRRGLTWYPVTITQEDIGFGGKVVLELERPAHRQDLHLFQVGAAAALFSSAPGYSGPDRPVVSGVVTRVRRNKLLLATTKEALPDWVRDGSSLNGSTLGIDLTFDEVSYREMNQALSAVMTAHGNRLAELRDVLLGAQPARFREPQADDLYYPSALNDSQLAAVRHVVTALDVAIIHGPPGTGKTTTLVQAILETIRRERRVLVCAPSNTAVDLLTEKLAERGVNVIRLGNPSRVSDLLLKHTLDAGVMAHASYAKMHAMRQTAEQHRETASERVRNFGFEERQRRQWLKDEARTLRQAADDLERFMTEDVLESVQVITCTLVGASHRHIRHLGFETVFIDEAAQALEPACWIPIAKGQRLVLAGDHHQLPPTVKSEKAAREGLRETLFEKCIQRQPNTARMLKVQYRMHAHIMGFSSEKFYGGQLVPHASVRHADLAAYDPRFDDPSFAPDLPVEFIDTAGCGYEELAIPESRSTANPEEAHLLLERLAQLLTLGEPTAPDQRPLTIGVIAPYRAQINYLKDAIEDSAVLNDLLLQRRLSVGTVDSFQGQERDIIAITLTRSNPQGEIGFLSDIRRMNVGMTRARRKLLLVGDSSTLCRHPFFGELLAYVKGVGGYRTAWAV</sequence>
<keyword evidence="3" id="KW-0378">Hydrolase</keyword>
<dbReference type="EMBL" id="LFYT02000021">
    <property type="protein sequence ID" value="PVE41935.1"/>
    <property type="molecule type" value="Genomic_DNA"/>
</dbReference>
<dbReference type="InterPro" id="IPR041677">
    <property type="entry name" value="DNA2/NAM7_AAA_11"/>
</dbReference>
<dbReference type="GO" id="GO:0016787">
    <property type="term" value="F:hydrolase activity"/>
    <property type="evidence" value="ECO:0007669"/>
    <property type="project" value="UniProtKB-KW"/>
</dbReference>
<dbReference type="GO" id="GO:0003677">
    <property type="term" value="F:DNA binding"/>
    <property type="evidence" value="ECO:0007669"/>
    <property type="project" value="UniProtKB-KW"/>
</dbReference>
<dbReference type="PANTHER" id="PTHR43788:SF8">
    <property type="entry name" value="DNA-BINDING PROTEIN SMUBP-2"/>
    <property type="match status" value="1"/>
</dbReference>
<evidence type="ECO:0000256" key="1">
    <source>
        <dbReference type="ARBA" id="ARBA00007913"/>
    </source>
</evidence>
<dbReference type="PANTHER" id="PTHR43788">
    <property type="entry name" value="DNA2/NAM7 HELICASE FAMILY MEMBER"/>
    <property type="match status" value="1"/>
</dbReference>
<accession>A0A2T7UB49</accession>
<gene>
    <name evidence="7" type="ORF">H663_014410</name>
</gene>
<dbReference type="SMART" id="SM00382">
    <property type="entry name" value="AAA"/>
    <property type="match status" value="1"/>
</dbReference>
<dbReference type="GO" id="GO:0043139">
    <property type="term" value="F:5'-3' DNA helicase activity"/>
    <property type="evidence" value="ECO:0007669"/>
    <property type="project" value="TreeGrafter"/>
</dbReference>
<proteinExistence type="inferred from homology"/>